<keyword evidence="2" id="KW-1185">Reference proteome</keyword>
<reference evidence="1 2" key="1">
    <citation type="submission" date="2018-06" db="EMBL/GenBank/DDBJ databases">
        <title>Genomic Encyclopedia of Type Strains, Phase IV (KMG-IV): sequencing the most valuable type-strain genomes for metagenomic binning, comparative biology and taxonomic classification.</title>
        <authorList>
            <person name="Goeker M."/>
        </authorList>
    </citation>
    <scope>NUCLEOTIDE SEQUENCE [LARGE SCALE GENOMIC DNA]</scope>
    <source>
        <strain evidence="1 2">DSM 25532</strain>
    </source>
</reference>
<evidence type="ECO:0000313" key="1">
    <source>
        <dbReference type="EMBL" id="RBP45639.1"/>
    </source>
</evidence>
<proteinExistence type="predicted"/>
<dbReference type="AlphaFoldDB" id="A0A366HQW9"/>
<sequence length="167" mass="19256">MPLDRSIPIEAEWRSESWDIDVDSAFEHFGGKSKEEAMSLFQKDAARYQEDLLYTPAACFPYYLDACMTYLRSRAAEGDAEGASGFISLITERAREYPDEVRDLWPEISPTLRHIAVNQEHFGADEETFGSFHEQIESLSWLGLSVDEMDDEEAYEYEAEEENEEED</sequence>
<evidence type="ECO:0000313" key="2">
    <source>
        <dbReference type="Proteomes" id="UP000253426"/>
    </source>
</evidence>
<dbReference type="OrthoDB" id="197276at2"/>
<gene>
    <name evidence="1" type="ORF">DES53_10221</name>
</gene>
<dbReference type="EMBL" id="QNRR01000002">
    <property type="protein sequence ID" value="RBP45639.1"/>
    <property type="molecule type" value="Genomic_DNA"/>
</dbReference>
<dbReference type="RefSeq" id="WP_113957223.1">
    <property type="nucleotide sequence ID" value="NZ_QNRR01000002.1"/>
</dbReference>
<organism evidence="1 2">
    <name type="scientific">Roseimicrobium gellanilyticum</name>
    <dbReference type="NCBI Taxonomy" id="748857"/>
    <lineage>
        <taxon>Bacteria</taxon>
        <taxon>Pseudomonadati</taxon>
        <taxon>Verrucomicrobiota</taxon>
        <taxon>Verrucomicrobiia</taxon>
        <taxon>Verrucomicrobiales</taxon>
        <taxon>Verrucomicrobiaceae</taxon>
        <taxon>Roseimicrobium</taxon>
    </lineage>
</organism>
<protein>
    <submittedName>
        <fullName evidence="1">Uncharacterized protein</fullName>
    </submittedName>
</protein>
<dbReference type="Proteomes" id="UP000253426">
    <property type="component" value="Unassembled WGS sequence"/>
</dbReference>
<name>A0A366HQW9_9BACT</name>
<comment type="caution">
    <text evidence="1">The sequence shown here is derived from an EMBL/GenBank/DDBJ whole genome shotgun (WGS) entry which is preliminary data.</text>
</comment>
<accession>A0A366HQW9</accession>